<evidence type="ECO:0000313" key="1">
    <source>
        <dbReference type="EMBL" id="MBB1253825.1"/>
    </source>
</evidence>
<gene>
    <name evidence="1" type="ORF">H3146_10675</name>
</gene>
<proteinExistence type="predicted"/>
<protein>
    <recommendedName>
        <fullName evidence="3">DUF4435 domain-containing protein</fullName>
    </recommendedName>
</protein>
<dbReference type="EMBL" id="JABJWZ010000072">
    <property type="protein sequence ID" value="MBB1253825.1"/>
    <property type="molecule type" value="Genomic_DNA"/>
</dbReference>
<organism evidence="1 2">
    <name type="scientific">Streptomyces alkaliterrae</name>
    <dbReference type="NCBI Taxonomy" id="2213162"/>
    <lineage>
        <taxon>Bacteria</taxon>
        <taxon>Bacillati</taxon>
        <taxon>Actinomycetota</taxon>
        <taxon>Actinomycetes</taxon>
        <taxon>Kitasatosporales</taxon>
        <taxon>Streptomycetaceae</taxon>
        <taxon>Streptomyces</taxon>
    </lineage>
</organism>
<reference evidence="2" key="1">
    <citation type="submission" date="2020-05" db="EMBL/GenBank/DDBJ databases">
        <title>Classification of alakaliphilic streptomycetes isolated from an alkaline soil next to Lonar Crater, India and a proposal for the recognition of Streptomyces alkaliterrae sp. nov.</title>
        <authorList>
            <person name="Golinska P."/>
        </authorList>
    </citation>
    <scope>NUCLEOTIDE SEQUENCE [LARGE SCALE GENOMIC DNA]</scope>
    <source>
        <strain evidence="2">OF3</strain>
    </source>
</reference>
<evidence type="ECO:0008006" key="3">
    <source>
        <dbReference type="Google" id="ProtNLM"/>
    </source>
</evidence>
<dbReference type="AlphaFoldDB" id="A0A7W3ZMS3"/>
<evidence type="ECO:0000313" key="2">
    <source>
        <dbReference type="Proteomes" id="UP000525686"/>
    </source>
</evidence>
<sequence length="295" mass="32590">MFDNLDADDLYAELIMLRANDTRAFILVEGSADCAVFDRFINIENFTTVPAQGKNRAQGAIERVHESDQLTAVYAVLDRDWVGLLDNGVGLQAVIYTDFYDLDACIFFAPHVYEALAASFCTDLSFRHGAAGCTREDIEAACVNLALPVGLLRFISKRDGLALNLRDFPLAKVTSNDSSCIDLTALITLACKRAGKEPEDHPGLLTLLQAELSRVTEKERYCSGHDLAKAFSLVAKRRWAVKAGHDVIERSARAALGRDVFEQMSIYRDCMHWAAIEGAAVWKDAPAPFQEAHTE</sequence>
<comment type="caution">
    <text evidence="1">The sequence shown here is derived from an EMBL/GenBank/DDBJ whole genome shotgun (WGS) entry which is preliminary data.</text>
</comment>
<dbReference type="RefSeq" id="WP_181354160.1">
    <property type="nucleotide sequence ID" value="NZ_JABJWZ010000072.1"/>
</dbReference>
<dbReference type="Proteomes" id="UP000525686">
    <property type="component" value="Unassembled WGS sequence"/>
</dbReference>
<accession>A0A7W3ZMS3</accession>
<name>A0A7W3ZMS3_9ACTN</name>